<evidence type="ECO:0000313" key="3">
    <source>
        <dbReference type="Proteomes" id="UP000323597"/>
    </source>
</evidence>
<evidence type="ECO:0000256" key="1">
    <source>
        <dbReference type="SAM" id="Phobius"/>
    </source>
</evidence>
<keyword evidence="1" id="KW-0472">Membrane</keyword>
<protein>
    <submittedName>
        <fullName evidence="2">Uncharacterized protein</fullName>
    </submittedName>
</protein>
<organism evidence="2 3">
    <name type="scientific">Gossypium mustelinum</name>
    <name type="common">Cotton</name>
    <name type="synonym">Gossypium caicoense</name>
    <dbReference type="NCBI Taxonomy" id="34275"/>
    <lineage>
        <taxon>Eukaryota</taxon>
        <taxon>Viridiplantae</taxon>
        <taxon>Streptophyta</taxon>
        <taxon>Embryophyta</taxon>
        <taxon>Tracheophyta</taxon>
        <taxon>Spermatophyta</taxon>
        <taxon>Magnoliopsida</taxon>
        <taxon>eudicotyledons</taxon>
        <taxon>Gunneridae</taxon>
        <taxon>Pentapetalae</taxon>
        <taxon>rosids</taxon>
        <taxon>malvids</taxon>
        <taxon>Malvales</taxon>
        <taxon>Malvaceae</taxon>
        <taxon>Malvoideae</taxon>
        <taxon>Gossypium</taxon>
    </lineage>
</organism>
<dbReference type="Proteomes" id="UP000323597">
    <property type="component" value="Chromosome A06"/>
</dbReference>
<reference evidence="2 3" key="1">
    <citation type="submission" date="2019-07" db="EMBL/GenBank/DDBJ databases">
        <title>WGS assembly of Gossypium mustelinum.</title>
        <authorList>
            <person name="Chen Z.J."/>
            <person name="Sreedasyam A."/>
            <person name="Ando A."/>
            <person name="Song Q."/>
            <person name="De L."/>
            <person name="Hulse-Kemp A."/>
            <person name="Ding M."/>
            <person name="Ye W."/>
            <person name="Kirkbride R."/>
            <person name="Jenkins J."/>
            <person name="Plott C."/>
            <person name="Lovell J."/>
            <person name="Lin Y.-M."/>
            <person name="Vaughn R."/>
            <person name="Liu B."/>
            <person name="Li W."/>
            <person name="Simpson S."/>
            <person name="Scheffler B."/>
            <person name="Saski C."/>
            <person name="Grover C."/>
            <person name="Hu G."/>
            <person name="Conover J."/>
            <person name="Carlson J."/>
            <person name="Shu S."/>
            <person name="Boston L."/>
            <person name="Williams M."/>
            <person name="Peterson D."/>
            <person name="Mcgee K."/>
            <person name="Jones D."/>
            <person name="Wendel J."/>
            <person name="Stelly D."/>
            <person name="Grimwood J."/>
            <person name="Schmutz J."/>
        </authorList>
    </citation>
    <scope>NUCLEOTIDE SEQUENCE [LARGE SCALE GENOMIC DNA]</scope>
    <source>
        <strain evidence="2">1408120.09</strain>
    </source>
</reference>
<dbReference type="EMBL" id="CM017641">
    <property type="protein sequence ID" value="TYJ31356.1"/>
    <property type="molecule type" value="Genomic_DNA"/>
</dbReference>
<feature type="transmembrane region" description="Helical" evidence="1">
    <location>
        <begin position="58"/>
        <end position="76"/>
    </location>
</feature>
<keyword evidence="3" id="KW-1185">Reference proteome</keyword>
<dbReference type="AlphaFoldDB" id="A0A5D2YZT3"/>
<accession>A0A5D2YZT3</accession>
<name>A0A5D2YZT3_GOSMU</name>
<sequence>MGFRKGTMLATWRCTAYRGTSDGSAGGCCDAKRMGLGLGFPRNFKGLGLSGSIFGSRLILVVGPLGIGLGLIRFWVLNLGFSL</sequence>
<gene>
    <name evidence="2" type="ORF">E1A91_A06G192300v1</name>
</gene>
<evidence type="ECO:0000313" key="2">
    <source>
        <dbReference type="EMBL" id="TYJ31356.1"/>
    </source>
</evidence>
<keyword evidence="1" id="KW-0812">Transmembrane</keyword>
<proteinExistence type="predicted"/>
<keyword evidence="1" id="KW-1133">Transmembrane helix</keyword>